<keyword evidence="3" id="KW-1185">Reference proteome</keyword>
<protein>
    <submittedName>
        <fullName evidence="2">Uncharacterized protein</fullName>
    </submittedName>
</protein>
<feature type="compositionally biased region" description="Basic and acidic residues" evidence="1">
    <location>
        <begin position="29"/>
        <end position="42"/>
    </location>
</feature>
<evidence type="ECO:0000313" key="2">
    <source>
        <dbReference type="EMBL" id="CAH3194154.1"/>
    </source>
</evidence>
<evidence type="ECO:0000256" key="1">
    <source>
        <dbReference type="SAM" id="MobiDB-lite"/>
    </source>
</evidence>
<reference evidence="2 3" key="1">
    <citation type="submission" date="2022-05" db="EMBL/GenBank/DDBJ databases">
        <authorList>
            <consortium name="Genoscope - CEA"/>
            <person name="William W."/>
        </authorList>
    </citation>
    <scope>NUCLEOTIDE SEQUENCE [LARGE SCALE GENOMIC DNA]</scope>
</reference>
<organism evidence="2 3">
    <name type="scientific">Porites evermanni</name>
    <dbReference type="NCBI Taxonomy" id="104178"/>
    <lineage>
        <taxon>Eukaryota</taxon>
        <taxon>Metazoa</taxon>
        <taxon>Cnidaria</taxon>
        <taxon>Anthozoa</taxon>
        <taxon>Hexacorallia</taxon>
        <taxon>Scleractinia</taxon>
        <taxon>Fungiina</taxon>
        <taxon>Poritidae</taxon>
        <taxon>Porites</taxon>
    </lineage>
</organism>
<name>A0ABN8SRE2_9CNID</name>
<evidence type="ECO:0000313" key="3">
    <source>
        <dbReference type="Proteomes" id="UP001159427"/>
    </source>
</evidence>
<gene>
    <name evidence="2" type="ORF">PEVE_00027261</name>
</gene>
<accession>A0ABN8SRE2</accession>
<sequence length="124" mass="14483">MQSFSRLDSFLASQKKLEENNATLQQENVKLRTELSKQERLNNTKRGSKRKRAESKVEVPMDLRVGLRTYFIALMLEENLFIMRDQSFPQSEVNQDILSKIKEVLKKEQGGENCTWTDLQMEGL</sequence>
<comment type="caution">
    <text evidence="2">The sequence shown here is derived from an EMBL/GenBank/DDBJ whole genome shotgun (WGS) entry which is preliminary data.</text>
</comment>
<feature type="non-terminal residue" evidence="2">
    <location>
        <position position="124"/>
    </location>
</feature>
<dbReference type="EMBL" id="CALNXI010003733">
    <property type="protein sequence ID" value="CAH3194154.1"/>
    <property type="molecule type" value="Genomic_DNA"/>
</dbReference>
<feature type="region of interest" description="Disordered" evidence="1">
    <location>
        <begin position="22"/>
        <end position="56"/>
    </location>
</feature>
<dbReference type="Proteomes" id="UP001159427">
    <property type="component" value="Unassembled WGS sequence"/>
</dbReference>
<proteinExistence type="predicted"/>